<protein>
    <submittedName>
        <fullName evidence="1">Uncharacterized protein</fullName>
    </submittedName>
</protein>
<dbReference type="AlphaFoldDB" id="A0A2A5SFD7"/>
<dbReference type="GeneID" id="93296638"/>
<dbReference type="RefSeq" id="WP_061774160.1">
    <property type="nucleotide sequence ID" value="NZ_BAAAXH010000083.1"/>
</dbReference>
<sequence>MNTLLKKITIGVIITLASGLLLSSSVNAATLEDAKEAVASGKGKVVHPKMGRKLTDEEKNHIKIRLMK</sequence>
<proteinExistence type="predicted"/>
<reference evidence="1 2" key="1">
    <citation type="submission" date="2019-12" db="EMBL/GenBank/DDBJ databases">
        <title>Whole genome sequences of Lactococcus raffinolactis strains isolated from sewage.</title>
        <authorList>
            <person name="Ybazeta G."/>
            <person name="Ross M."/>
            <person name="Brabant-Kirwan D."/>
            <person name="Saleh M."/>
            <person name="Dillon J.A."/>
            <person name="Splinter K."/>
            <person name="Nokhbeh R."/>
        </authorList>
    </citation>
    <scope>NUCLEOTIDE SEQUENCE [LARGE SCALE GENOMIC DNA]</scope>
    <source>
        <strain evidence="1 2">Lr_19_5</strain>
    </source>
</reference>
<organism evidence="1 2">
    <name type="scientific">Pseudolactococcus raffinolactis</name>
    <dbReference type="NCBI Taxonomy" id="1366"/>
    <lineage>
        <taxon>Bacteria</taxon>
        <taxon>Bacillati</taxon>
        <taxon>Bacillota</taxon>
        <taxon>Bacilli</taxon>
        <taxon>Lactobacillales</taxon>
        <taxon>Streptococcaceae</taxon>
        <taxon>Pseudolactococcus</taxon>
    </lineage>
</organism>
<evidence type="ECO:0000313" key="2">
    <source>
        <dbReference type="Proteomes" id="UP000501945"/>
    </source>
</evidence>
<name>A0A2A5SFD7_9LACT</name>
<dbReference type="Proteomes" id="UP000501945">
    <property type="component" value="Chromosome"/>
</dbReference>
<evidence type="ECO:0000313" key="1">
    <source>
        <dbReference type="EMBL" id="QIW54702.1"/>
    </source>
</evidence>
<gene>
    <name evidence="1" type="ORF">GU336_11440</name>
</gene>
<accession>A0A2A5SFD7</accession>
<dbReference type="EMBL" id="CP047616">
    <property type="protein sequence ID" value="QIW54702.1"/>
    <property type="molecule type" value="Genomic_DNA"/>
</dbReference>